<comment type="caution">
    <text evidence="1">The sequence shown here is derived from an EMBL/GenBank/DDBJ whole genome shotgun (WGS) entry which is preliminary data.</text>
</comment>
<dbReference type="EMBL" id="JAPQKH010000001">
    <property type="protein sequence ID" value="KAJ5116880.1"/>
    <property type="molecule type" value="Genomic_DNA"/>
</dbReference>
<dbReference type="OrthoDB" id="4227183at2759"/>
<accession>A0A9W9GDY3</accession>
<reference evidence="1" key="1">
    <citation type="submission" date="2022-11" db="EMBL/GenBank/DDBJ databases">
        <authorList>
            <person name="Petersen C."/>
        </authorList>
    </citation>
    <scope>NUCLEOTIDE SEQUENCE</scope>
    <source>
        <strain evidence="1">IBT 30069</strain>
    </source>
</reference>
<dbReference type="AlphaFoldDB" id="A0A9W9GDY3"/>
<evidence type="ECO:0000313" key="1">
    <source>
        <dbReference type="EMBL" id="KAJ5116880.1"/>
    </source>
</evidence>
<keyword evidence="2" id="KW-1185">Reference proteome</keyword>
<evidence type="ECO:0000313" key="2">
    <source>
        <dbReference type="Proteomes" id="UP001149165"/>
    </source>
</evidence>
<reference evidence="1" key="2">
    <citation type="journal article" date="2023" name="IMA Fungus">
        <title>Comparative genomic study of the Penicillium genus elucidates a diverse pangenome and 15 lateral gene transfer events.</title>
        <authorList>
            <person name="Petersen C."/>
            <person name="Sorensen T."/>
            <person name="Nielsen M.R."/>
            <person name="Sondergaard T.E."/>
            <person name="Sorensen J.L."/>
            <person name="Fitzpatrick D.A."/>
            <person name="Frisvad J.C."/>
            <person name="Nielsen K.L."/>
        </authorList>
    </citation>
    <scope>NUCLEOTIDE SEQUENCE</scope>
    <source>
        <strain evidence="1">IBT 30069</strain>
    </source>
</reference>
<protein>
    <submittedName>
        <fullName evidence="1">Uncharacterized protein</fullName>
    </submittedName>
</protein>
<sequence length="169" mass="19141">MSKAASSTGAQDLEMGYQALINKFEAVFAEYSSTDPAKRREQLQVLLRRFVEFKERLERQSDLYQFEWVPSECPFIEGKMKSFTGICAPDAVVQKSLCPVLYKIPPEGELVLVEKAVVKLCEQYPEPEPHVTQENKEQGARLDLDDISKMDFTLDSDSLGDSESLLLLI</sequence>
<proteinExistence type="predicted"/>
<organism evidence="1 2">
    <name type="scientific">Penicillium angulare</name>
    <dbReference type="NCBI Taxonomy" id="116970"/>
    <lineage>
        <taxon>Eukaryota</taxon>
        <taxon>Fungi</taxon>
        <taxon>Dikarya</taxon>
        <taxon>Ascomycota</taxon>
        <taxon>Pezizomycotina</taxon>
        <taxon>Eurotiomycetes</taxon>
        <taxon>Eurotiomycetidae</taxon>
        <taxon>Eurotiales</taxon>
        <taxon>Aspergillaceae</taxon>
        <taxon>Penicillium</taxon>
    </lineage>
</organism>
<gene>
    <name evidence="1" type="ORF">N7456_001228</name>
</gene>
<dbReference type="Proteomes" id="UP001149165">
    <property type="component" value="Unassembled WGS sequence"/>
</dbReference>
<name>A0A9W9GDY3_9EURO</name>